<evidence type="ECO:0000256" key="1">
    <source>
        <dbReference type="SAM" id="MobiDB-lite"/>
    </source>
</evidence>
<feature type="compositionally biased region" description="Polar residues" evidence="1">
    <location>
        <begin position="1"/>
        <end position="13"/>
    </location>
</feature>
<reference evidence="2" key="1">
    <citation type="submission" date="2016-10" db="EMBL/GenBank/DDBJ databases">
        <authorList>
            <person name="Benchimol M."/>
            <person name="Almeida L.G."/>
            <person name="Vasconcelos A.T."/>
            <person name="Perreira-Neves A."/>
            <person name="Rosa I.A."/>
            <person name="Tasca T."/>
            <person name="Bogo M.R."/>
            <person name="de Souza W."/>
        </authorList>
    </citation>
    <scope>NUCLEOTIDE SEQUENCE [LARGE SCALE GENOMIC DNA]</scope>
    <source>
        <strain evidence="2">K</strain>
    </source>
</reference>
<dbReference type="AlphaFoldDB" id="A0A1J4JWV6"/>
<comment type="caution">
    <text evidence="2">The sequence shown here is derived from an EMBL/GenBank/DDBJ whole genome shotgun (WGS) entry which is preliminary data.</text>
</comment>
<dbReference type="GeneID" id="94842363"/>
<proteinExistence type="predicted"/>
<dbReference type="Proteomes" id="UP000179807">
    <property type="component" value="Unassembled WGS sequence"/>
</dbReference>
<feature type="region of interest" description="Disordered" evidence="1">
    <location>
        <begin position="57"/>
        <end position="92"/>
    </location>
</feature>
<accession>A0A1J4JWV6</accession>
<protein>
    <submittedName>
        <fullName evidence="2">Uncharacterized protein</fullName>
    </submittedName>
</protein>
<dbReference type="RefSeq" id="XP_068355156.1">
    <property type="nucleotide sequence ID" value="XM_068507659.1"/>
</dbReference>
<evidence type="ECO:0000313" key="3">
    <source>
        <dbReference type="Proteomes" id="UP000179807"/>
    </source>
</evidence>
<gene>
    <name evidence="2" type="ORF">TRFO_30979</name>
</gene>
<feature type="compositionally biased region" description="Low complexity" evidence="1">
    <location>
        <begin position="71"/>
        <end position="82"/>
    </location>
</feature>
<organism evidence="2 3">
    <name type="scientific">Tritrichomonas foetus</name>
    <dbReference type="NCBI Taxonomy" id="1144522"/>
    <lineage>
        <taxon>Eukaryota</taxon>
        <taxon>Metamonada</taxon>
        <taxon>Parabasalia</taxon>
        <taxon>Tritrichomonadida</taxon>
        <taxon>Tritrichomonadidae</taxon>
        <taxon>Tritrichomonas</taxon>
    </lineage>
</organism>
<dbReference type="EMBL" id="MLAK01000885">
    <property type="protein sequence ID" value="OHT02020.1"/>
    <property type="molecule type" value="Genomic_DNA"/>
</dbReference>
<feature type="region of interest" description="Disordered" evidence="1">
    <location>
        <begin position="1"/>
        <end position="24"/>
    </location>
</feature>
<dbReference type="VEuPathDB" id="TrichDB:TRFO_30979"/>
<keyword evidence="3" id="KW-1185">Reference proteome</keyword>
<name>A0A1J4JWV6_9EUKA</name>
<evidence type="ECO:0000313" key="2">
    <source>
        <dbReference type="EMBL" id="OHT02020.1"/>
    </source>
</evidence>
<sequence length="232" mass="26357">MHHNNTSLDSCQPNDGGGLSDIDEEDMYFDNDYFTFFEEDHDSTYQQELNDAVDFFLQENPSNPLPDVSGTTSSPETSPEEPFISVDQNPSSPMTVFPTQTQVEVSEDRNVQGCLDAQQARICPRVPIYNRLCEILSQKNVSRPLIIQIMKDLQETFRVPFKFSRDEKRKKADLVKALDRYSAELSILLSTPCAQSYIVQAGMKYLSRGKTKAIKPRLIQAFGKFERLIAPT</sequence>